<dbReference type="OrthoDB" id="2419552at2759"/>
<name>A0A9N8VXI9_9GLOM</name>
<keyword evidence="1" id="KW-0732">Signal</keyword>
<dbReference type="AlphaFoldDB" id="A0A9N8VXI9"/>
<accession>A0A9N8VXI9</accession>
<evidence type="ECO:0000256" key="1">
    <source>
        <dbReference type="SAM" id="SignalP"/>
    </source>
</evidence>
<protein>
    <submittedName>
        <fullName evidence="2">1576_t:CDS:1</fullName>
    </submittedName>
</protein>
<reference evidence="2" key="1">
    <citation type="submission" date="2021-06" db="EMBL/GenBank/DDBJ databases">
        <authorList>
            <person name="Kallberg Y."/>
            <person name="Tangrot J."/>
            <person name="Rosling A."/>
        </authorList>
    </citation>
    <scope>NUCLEOTIDE SEQUENCE</scope>
    <source>
        <strain evidence="2">MT106</strain>
    </source>
</reference>
<proteinExistence type="predicted"/>
<comment type="caution">
    <text evidence="2">The sequence shown here is derived from an EMBL/GenBank/DDBJ whole genome shotgun (WGS) entry which is preliminary data.</text>
</comment>
<dbReference type="Proteomes" id="UP000789831">
    <property type="component" value="Unassembled WGS sequence"/>
</dbReference>
<feature type="signal peptide" evidence="1">
    <location>
        <begin position="1"/>
        <end position="22"/>
    </location>
</feature>
<organism evidence="2 3">
    <name type="scientific">Ambispora gerdemannii</name>
    <dbReference type="NCBI Taxonomy" id="144530"/>
    <lineage>
        <taxon>Eukaryota</taxon>
        <taxon>Fungi</taxon>
        <taxon>Fungi incertae sedis</taxon>
        <taxon>Mucoromycota</taxon>
        <taxon>Glomeromycotina</taxon>
        <taxon>Glomeromycetes</taxon>
        <taxon>Archaeosporales</taxon>
        <taxon>Ambisporaceae</taxon>
        <taxon>Ambispora</taxon>
    </lineage>
</organism>
<evidence type="ECO:0000313" key="2">
    <source>
        <dbReference type="EMBL" id="CAG8469895.1"/>
    </source>
</evidence>
<dbReference type="EMBL" id="CAJVPL010000232">
    <property type="protein sequence ID" value="CAG8469895.1"/>
    <property type="molecule type" value="Genomic_DNA"/>
</dbReference>
<gene>
    <name evidence="2" type="ORF">AGERDE_LOCUS2685</name>
</gene>
<sequence length="99" mass="10700">MNFQSIILFLAASLAFVVYAQAGTCTIFYSGATRHQTGNTSGCYGIDESDIVNDARTDVKGTCYTFYSDYGCKGSIVGQRWCDTSKPGIKGKSVKLECP</sequence>
<evidence type="ECO:0000313" key="3">
    <source>
        <dbReference type="Proteomes" id="UP000789831"/>
    </source>
</evidence>
<keyword evidence="3" id="KW-1185">Reference proteome</keyword>
<feature type="chain" id="PRO_5040111617" evidence="1">
    <location>
        <begin position="23"/>
        <end position="99"/>
    </location>
</feature>